<evidence type="ECO:0000313" key="4">
    <source>
        <dbReference type="RefSeq" id="XP_022110016.1"/>
    </source>
</evidence>
<feature type="signal peptide" evidence="1">
    <location>
        <begin position="1"/>
        <end position="19"/>
    </location>
</feature>
<evidence type="ECO:0000259" key="2">
    <source>
        <dbReference type="Pfam" id="PF15998"/>
    </source>
</evidence>
<protein>
    <submittedName>
        <fullName evidence="4 5">Uncharacterized protein LOC110989739</fullName>
    </submittedName>
</protein>
<dbReference type="KEGG" id="aplc:110989739"/>
<evidence type="ECO:0000313" key="5">
    <source>
        <dbReference type="RefSeq" id="XP_022110017.1"/>
    </source>
</evidence>
<dbReference type="RefSeq" id="XP_022110017.1">
    <property type="nucleotide sequence ID" value="XM_022254325.1"/>
</dbReference>
<dbReference type="PANTHER" id="PTHR36299">
    <property type="entry name" value="AGAP008005-PA"/>
    <property type="match status" value="1"/>
</dbReference>
<dbReference type="RefSeq" id="XP_022110016.1">
    <property type="nucleotide sequence ID" value="XM_022254324.1"/>
</dbReference>
<feature type="chain" id="PRO_5044665767" evidence="1">
    <location>
        <begin position="20"/>
        <end position="191"/>
    </location>
</feature>
<dbReference type="OMA" id="CCARISI"/>
<evidence type="ECO:0000256" key="1">
    <source>
        <dbReference type="SAM" id="SignalP"/>
    </source>
</evidence>
<dbReference type="InterPro" id="IPR031941">
    <property type="entry name" value="DUF4773"/>
</dbReference>
<dbReference type="OrthoDB" id="5952164at2759"/>
<organism evidence="3 5">
    <name type="scientific">Acanthaster planci</name>
    <name type="common">Crown-of-thorns starfish</name>
    <dbReference type="NCBI Taxonomy" id="133434"/>
    <lineage>
        <taxon>Eukaryota</taxon>
        <taxon>Metazoa</taxon>
        <taxon>Echinodermata</taxon>
        <taxon>Eleutherozoa</taxon>
        <taxon>Asterozoa</taxon>
        <taxon>Asteroidea</taxon>
        <taxon>Valvatacea</taxon>
        <taxon>Valvatida</taxon>
        <taxon>Acanthasteridae</taxon>
        <taxon>Acanthaster</taxon>
    </lineage>
</organism>
<reference evidence="4 5" key="1">
    <citation type="submission" date="2025-04" db="UniProtKB">
        <authorList>
            <consortium name="RefSeq"/>
        </authorList>
    </citation>
    <scope>IDENTIFICATION</scope>
</reference>
<name>A0A8B7ZY47_ACAPL</name>
<dbReference type="PANTHER" id="PTHR36299:SF4">
    <property type="entry name" value="GH07892P-RELATED"/>
    <property type="match status" value="1"/>
</dbReference>
<dbReference type="Proteomes" id="UP000694845">
    <property type="component" value="Unplaced"/>
</dbReference>
<dbReference type="Pfam" id="PF15998">
    <property type="entry name" value="DUF4773"/>
    <property type="match status" value="1"/>
</dbReference>
<feature type="domain" description="DUF4773" evidence="2">
    <location>
        <begin position="78"/>
        <end position="190"/>
    </location>
</feature>
<dbReference type="AlphaFoldDB" id="A0A8B7ZY47"/>
<keyword evidence="1" id="KW-0732">Signal</keyword>
<proteinExistence type="predicted"/>
<dbReference type="GeneID" id="110989739"/>
<evidence type="ECO:0000313" key="3">
    <source>
        <dbReference type="Proteomes" id="UP000694845"/>
    </source>
</evidence>
<accession>A0A8B7ZY47</accession>
<gene>
    <name evidence="4 5" type="primary">LOC110989739</name>
</gene>
<sequence length="191" mass="20934">MTVVWKLVALAAAFATVSSLALTEPNLEVLPSKEEQLLQLFSEDLADMTPQEIAKFFLVDFKTVHESEVIGKGASGSCKLGRHSAECCGKLSFKVFLRRINLDACVFVEVLTRDYGLHIKIKALGKTLLDKEVSAREPPSICVGVPKVKLADICLDLYDVQWRGGFHACLALEVHVAFLTVLDVTLGCIDI</sequence>
<keyword evidence="3" id="KW-1185">Reference proteome</keyword>